<dbReference type="InterPro" id="IPR036396">
    <property type="entry name" value="Cyt_P450_sf"/>
</dbReference>
<dbReference type="InterPro" id="IPR002397">
    <property type="entry name" value="Cyt_P450_B"/>
</dbReference>
<evidence type="ECO:0000313" key="2">
    <source>
        <dbReference type="EMBL" id="MFC5747951.1"/>
    </source>
</evidence>
<proteinExistence type="inferred from homology"/>
<evidence type="ECO:0000313" key="3">
    <source>
        <dbReference type="Proteomes" id="UP001596074"/>
    </source>
</evidence>
<name>A0ABW1A0I9_9ACTN</name>
<dbReference type="Pfam" id="PF00067">
    <property type="entry name" value="p450"/>
    <property type="match status" value="1"/>
</dbReference>
<evidence type="ECO:0000256" key="1">
    <source>
        <dbReference type="ARBA" id="ARBA00010617"/>
    </source>
</evidence>
<gene>
    <name evidence="2" type="ORF">ACFPZN_20165</name>
</gene>
<dbReference type="EMBL" id="JBHSON010000026">
    <property type="protein sequence ID" value="MFC5747951.1"/>
    <property type="molecule type" value="Genomic_DNA"/>
</dbReference>
<reference evidence="3" key="1">
    <citation type="journal article" date="2019" name="Int. J. Syst. Evol. Microbiol.">
        <title>The Global Catalogue of Microorganisms (GCM) 10K type strain sequencing project: providing services to taxonomists for standard genome sequencing and annotation.</title>
        <authorList>
            <consortium name="The Broad Institute Genomics Platform"/>
            <consortium name="The Broad Institute Genome Sequencing Center for Infectious Disease"/>
            <person name="Wu L."/>
            <person name="Ma J."/>
        </authorList>
    </citation>
    <scope>NUCLEOTIDE SEQUENCE [LARGE SCALE GENOMIC DNA]</scope>
    <source>
        <strain evidence="3">KCTC 42087</strain>
    </source>
</reference>
<dbReference type="Proteomes" id="UP001596074">
    <property type="component" value="Unassembled WGS sequence"/>
</dbReference>
<comment type="caution">
    <text evidence="2">The sequence shown here is derived from an EMBL/GenBank/DDBJ whole genome shotgun (WGS) entry which is preliminary data.</text>
</comment>
<protein>
    <submittedName>
        <fullName evidence="2">Cytochrome P450</fullName>
    </submittedName>
</protein>
<dbReference type="PRINTS" id="PR00359">
    <property type="entry name" value="BP450"/>
</dbReference>
<comment type="similarity">
    <text evidence="1">Belongs to the cytochrome P450 family.</text>
</comment>
<dbReference type="SUPFAM" id="SSF48264">
    <property type="entry name" value="Cytochrome P450"/>
    <property type="match status" value="1"/>
</dbReference>
<keyword evidence="3" id="KW-1185">Reference proteome</keyword>
<dbReference type="InterPro" id="IPR001128">
    <property type="entry name" value="Cyt_P450"/>
</dbReference>
<dbReference type="PANTHER" id="PTHR46696:SF4">
    <property type="entry name" value="BIOTIN BIOSYNTHESIS CYTOCHROME P450"/>
    <property type="match status" value="1"/>
</dbReference>
<dbReference type="Gene3D" id="1.10.630.10">
    <property type="entry name" value="Cytochrome P450"/>
    <property type="match status" value="1"/>
</dbReference>
<organism evidence="2 3">
    <name type="scientific">Actinomadura rugatobispora</name>
    <dbReference type="NCBI Taxonomy" id="1994"/>
    <lineage>
        <taxon>Bacteria</taxon>
        <taxon>Bacillati</taxon>
        <taxon>Actinomycetota</taxon>
        <taxon>Actinomycetes</taxon>
        <taxon>Streptosporangiales</taxon>
        <taxon>Thermomonosporaceae</taxon>
        <taxon>Actinomadura</taxon>
    </lineage>
</organism>
<dbReference type="CDD" id="cd11033">
    <property type="entry name" value="CYP142-like"/>
    <property type="match status" value="1"/>
</dbReference>
<sequence>MGLFSTSHPFTTGVDISSDEFWSRSFQERDEAFARLRAEAPVSWHPPVSYPAPHEEQGFWAVTRVEDITTVSRDSETFQSRHGFTLDPLGARSTGGSYFLAMDPPEHTRHRGLVSAAFTPKQIRKIDDRITENARLIVDDLVGAGDIDFVEACSRRLPMETVSDMVGVPKSERGRVARAADNLFGAGEVSRLPAEEAMKLKMEEAIYLFSLAKDLAAHRREHPSDDLLTNLVQARIDGEGLSDDDIGAFMLLMATAGNDTTKQTTTHTMLGLAAHPEQRDWLMADFDGRIMGAVEEFVRHATPVMTFSRTASRDVELSGARISAGDKVVLFYCSGNRDETVFEDPHAFDLSRPRTRHVAFGGGGAHFCLGSGVAKVQLRSIIGELLRRLPDIEFGTPVRMKSNFINGIQSLPAHVG</sequence>
<dbReference type="RefSeq" id="WP_378283581.1">
    <property type="nucleotide sequence ID" value="NZ_JBHSON010000026.1"/>
</dbReference>
<dbReference type="PANTHER" id="PTHR46696">
    <property type="entry name" value="P450, PUTATIVE (EUROFUNG)-RELATED"/>
    <property type="match status" value="1"/>
</dbReference>
<accession>A0ABW1A0I9</accession>